<dbReference type="OrthoDB" id="4230816at2"/>
<gene>
    <name evidence="2" type="ORF">SAMN02787118_1593</name>
</gene>
<dbReference type="RefSeq" id="WP_075033894.1">
    <property type="nucleotide sequence ID" value="NZ_FONR01000059.1"/>
</dbReference>
<dbReference type="Proteomes" id="UP000181942">
    <property type="component" value="Unassembled WGS sequence"/>
</dbReference>
<feature type="signal peptide" evidence="1">
    <location>
        <begin position="1"/>
        <end position="20"/>
    </location>
</feature>
<feature type="chain" id="PRO_5010307792" evidence="1">
    <location>
        <begin position="21"/>
        <end position="120"/>
    </location>
</feature>
<accession>A0A1I2Y4E2</accession>
<evidence type="ECO:0000256" key="1">
    <source>
        <dbReference type="SAM" id="SignalP"/>
    </source>
</evidence>
<proteinExistence type="predicted"/>
<name>A0A1I2Y4E2_9ACTN</name>
<organism evidence="2 3">
    <name type="scientific">Streptomyces mirabilis</name>
    <dbReference type="NCBI Taxonomy" id="68239"/>
    <lineage>
        <taxon>Bacteria</taxon>
        <taxon>Bacillati</taxon>
        <taxon>Actinomycetota</taxon>
        <taxon>Actinomycetes</taxon>
        <taxon>Kitasatosporales</taxon>
        <taxon>Streptomycetaceae</taxon>
        <taxon>Streptomyces</taxon>
    </lineage>
</organism>
<evidence type="ECO:0000313" key="2">
    <source>
        <dbReference type="EMBL" id="SFH20553.1"/>
    </source>
</evidence>
<keyword evidence="1" id="KW-0732">Signal</keyword>
<protein>
    <submittedName>
        <fullName evidence="2">Uncharacterized protein</fullName>
    </submittedName>
</protein>
<sequence length="120" mass="12969">MITGTVTALSLVCLTVPAQADATLTEGKVSVSVKGTGLSVRRAGGWMDGLGTGVRARLYTVYQGSRTDLTKWQDATPRTAGMTQFSDVDWNLHGKRFTNGTWLCIQFNKSDDAPCAKILR</sequence>
<reference evidence="2 3" key="1">
    <citation type="submission" date="2016-10" db="EMBL/GenBank/DDBJ databases">
        <authorList>
            <person name="de Groot N.N."/>
        </authorList>
    </citation>
    <scope>NUCLEOTIDE SEQUENCE [LARGE SCALE GENOMIC DNA]</scope>
    <source>
        <strain evidence="2 3">OK461</strain>
    </source>
</reference>
<dbReference type="AlphaFoldDB" id="A0A1I2Y4E2"/>
<evidence type="ECO:0000313" key="3">
    <source>
        <dbReference type="Proteomes" id="UP000181942"/>
    </source>
</evidence>
<dbReference type="EMBL" id="FONR01000059">
    <property type="protein sequence ID" value="SFH20553.1"/>
    <property type="molecule type" value="Genomic_DNA"/>
</dbReference>